<dbReference type="AlphaFoldDB" id="A0AAD9VCE4"/>
<sequence>MQNSDFVKTENLHFAYSSFCVKNLALFRCLTEEEVFHDYLAAETWLEYRKKVVQSVIDVKKRISASSKDSTG</sequence>
<reference evidence="1" key="2">
    <citation type="journal article" date="2023" name="Science">
        <title>Genomic signatures of disease resistance in endangered staghorn corals.</title>
        <authorList>
            <person name="Vollmer S.V."/>
            <person name="Selwyn J.D."/>
            <person name="Despard B.A."/>
            <person name="Roesel C.L."/>
        </authorList>
    </citation>
    <scope>NUCLEOTIDE SEQUENCE</scope>
    <source>
        <strain evidence="1">K2</strain>
    </source>
</reference>
<dbReference type="Proteomes" id="UP001249851">
    <property type="component" value="Unassembled WGS sequence"/>
</dbReference>
<organism evidence="1 2">
    <name type="scientific">Acropora cervicornis</name>
    <name type="common">Staghorn coral</name>
    <dbReference type="NCBI Taxonomy" id="6130"/>
    <lineage>
        <taxon>Eukaryota</taxon>
        <taxon>Metazoa</taxon>
        <taxon>Cnidaria</taxon>
        <taxon>Anthozoa</taxon>
        <taxon>Hexacorallia</taxon>
        <taxon>Scleractinia</taxon>
        <taxon>Astrocoeniina</taxon>
        <taxon>Acroporidae</taxon>
        <taxon>Acropora</taxon>
    </lineage>
</organism>
<evidence type="ECO:0000313" key="1">
    <source>
        <dbReference type="EMBL" id="KAK2569373.1"/>
    </source>
</evidence>
<gene>
    <name evidence="1" type="ORF">P5673_006295</name>
</gene>
<protein>
    <submittedName>
        <fullName evidence="1">Uncharacterized protein</fullName>
    </submittedName>
</protein>
<proteinExistence type="predicted"/>
<dbReference type="EMBL" id="JARQWQ010000010">
    <property type="protein sequence ID" value="KAK2569373.1"/>
    <property type="molecule type" value="Genomic_DNA"/>
</dbReference>
<keyword evidence="2" id="KW-1185">Reference proteome</keyword>
<reference evidence="1" key="1">
    <citation type="journal article" date="2023" name="G3 (Bethesda)">
        <title>Whole genome assembly and annotation of the endangered Caribbean coral Acropora cervicornis.</title>
        <authorList>
            <person name="Selwyn J.D."/>
            <person name="Vollmer S.V."/>
        </authorList>
    </citation>
    <scope>NUCLEOTIDE SEQUENCE</scope>
    <source>
        <strain evidence="1">K2</strain>
    </source>
</reference>
<comment type="caution">
    <text evidence="1">The sequence shown here is derived from an EMBL/GenBank/DDBJ whole genome shotgun (WGS) entry which is preliminary data.</text>
</comment>
<evidence type="ECO:0000313" key="2">
    <source>
        <dbReference type="Proteomes" id="UP001249851"/>
    </source>
</evidence>
<name>A0AAD9VCE4_ACRCE</name>
<accession>A0AAD9VCE4</accession>